<gene>
    <name evidence="2" type="ORF">LCGC14_1046450</name>
</gene>
<keyword evidence="1" id="KW-0812">Transmembrane</keyword>
<sequence>MKNSKILPKNIITLTFLLILVLISIFTVTMVVNMQEIFSIPMFYFLLIVGYIIAIVGSIAIYRIIQQRRIPTFVKKAREMKKQIKKKKIIAESLLYPSKEEIIINKFGDRWSKIGLSLEDVIDIKSKKKEIT</sequence>
<proteinExistence type="predicted"/>
<keyword evidence="1" id="KW-1133">Transmembrane helix</keyword>
<keyword evidence="1" id="KW-0472">Membrane</keyword>
<name>A0A0F9MUL2_9ZZZZ</name>
<dbReference type="EMBL" id="LAZR01004345">
    <property type="protein sequence ID" value="KKN09459.1"/>
    <property type="molecule type" value="Genomic_DNA"/>
</dbReference>
<feature type="transmembrane region" description="Helical" evidence="1">
    <location>
        <begin position="12"/>
        <end position="32"/>
    </location>
</feature>
<reference evidence="2" key="1">
    <citation type="journal article" date="2015" name="Nature">
        <title>Complex archaea that bridge the gap between prokaryotes and eukaryotes.</title>
        <authorList>
            <person name="Spang A."/>
            <person name="Saw J.H."/>
            <person name="Jorgensen S.L."/>
            <person name="Zaremba-Niedzwiedzka K."/>
            <person name="Martijn J."/>
            <person name="Lind A.E."/>
            <person name="van Eijk R."/>
            <person name="Schleper C."/>
            <person name="Guy L."/>
            <person name="Ettema T.J."/>
        </authorList>
    </citation>
    <scope>NUCLEOTIDE SEQUENCE</scope>
</reference>
<evidence type="ECO:0000256" key="1">
    <source>
        <dbReference type="SAM" id="Phobius"/>
    </source>
</evidence>
<organism evidence="2">
    <name type="scientific">marine sediment metagenome</name>
    <dbReference type="NCBI Taxonomy" id="412755"/>
    <lineage>
        <taxon>unclassified sequences</taxon>
        <taxon>metagenomes</taxon>
        <taxon>ecological metagenomes</taxon>
    </lineage>
</organism>
<comment type="caution">
    <text evidence="2">The sequence shown here is derived from an EMBL/GenBank/DDBJ whole genome shotgun (WGS) entry which is preliminary data.</text>
</comment>
<feature type="transmembrane region" description="Helical" evidence="1">
    <location>
        <begin position="44"/>
        <end position="65"/>
    </location>
</feature>
<protein>
    <submittedName>
        <fullName evidence="2">Uncharacterized protein</fullName>
    </submittedName>
</protein>
<dbReference type="AlphaFoldDB" id="A0A0F9MUL2"/>
<accession>A0A0F9MUL2</accession>
<evidence type="ECO:0000313" key="2">
    <source>
        <dbReference type="EMBL" id="KKN09459.1"/>
    </source>
</evidence>